<name>A0A8D5G0M1_9PROT</name>
<evidence type="ECO:0000313" key="2">
    <source>
        <dbReference type="Proteomes" id="UP000826722"/>
    </source>
</evidence>
<organism evidence="1 2">
    <name type="scientific">Methyloradius palustris</name>
    <dbReference type="NCBI Taxonomy" id="2778876"/>
    <lineage>
        <taxon>Bacteria</taxon>
        <taxon>Pseudomonadati</taxon>
        <taxon>Pseudomonadota</taxon>
        <taxon>Betaproteobacteria</taxon>
        <taxon>Nitrosomonadales</taxon>
        <taxon>Methylophilaceae</taxon>
        <taxon>Methyloradius</taxon>
    </lineage>
</organism>
<dbReference type="KEGG" id="mpau:ZMTM_14340"/>
<evidence type="ECO:0000313" key="1">
    <source>
        <dbReference type="EMBL" id="BCM25175.1"/>
    </source>
</evidence>
<accession>A0A8D5G0M1</accession>
<proteinExistence type="predicted"/>
<dbReference type="AlphaFoldDB" id="A0A8D5G0M1"/>
<dbReference type="EMBL" id="AP024110">
    <property type="protein sequence ID" value="BCM25175.1"/>
    <property type="molecule type" value="Genomic_DNA"/>
</dbReference>
<reference evidence="1" key="1">
    <citation type="journal article" date="2021" name="Arch. Microbiol.">
        <title>Methyloradius palustris gen. nov., sp. nov., a methanol-oxidizing bacterium isolated from snow.</title>
        <authorList>
            <person name="Miyadera T."/>
            <person name="Kojima H."/>
            <person name="Fukui M."/>
        </authorList>
    </citation>
    <scope>NUCLEOTIDE SEQUENCE</scope>
    <source>
        <strain evidence="1">Zm11</strain>
    </source>
</reference>
<sequence>MASIGRMQTFIADEILLIIAKPSKVILLTSDGCSFLLRLLFFTIRQLRNDLTSQSADIRQ</sequence>
<dbReference type="Proteomes" id="UP000826722">
    <property type="component" value="Chromosome"/>
</dbReference>
<gene>
    <name evidence="1" type="ORF">ZMTM_14340</name>
</gene>
<protein>
    <submittedName>
        <fullName evidence="1">Uncharacterized protein</fullName>
    </submittedName>
</protein>
<keyword evidence="2" id="KW-1185">Reference proteome</keyword>